<feature type="transmembrane region" description="Helical" evidence="1">
    <location>
        <begin position="108"/>
        <end position="129"/>
    </location>
</feature>
<feature type="transmembrane region" description="Helical" evidence="1">
    <location>
        <begin position="262"/>
        <end position="279"/>
    </location>
</feature>
<dbReference type="EMBL" id="CADCVS010000591">
    <property type="protein sequence ID" value="CAA9538945.1"/>
    <property type="molecule type" value="Genomic_DNA"/>
</dbReference>
<evidence type="ECO:0008006" key="3">
    <source>
        <dbReference type="Google" id="ProtNLM"/>
    </source>
</evidence>
<accession>A0A6J4U5T5</accession>
<protein>
    <recommendedName>
        <fullName evidence="3">Integral membrane protein</fullName>
    </recommendedName>
</protein>
<keyword evidence="1" id="KW-1133">Transmembrane helix</keyword>
<feature type="transmembrane region" description="Helical" evidence="1">
    <location>
        <begin position="53"/>
        <end position="73"/>
    </location>
</feature>
<feature type="transmembrane region" description="Helical" evidence="1">
    <location>
        <begin position="6"/>
        <end position="25"/>
    </location>
</feature>
<reference evidence="2" key="1">
    <citation type="submission" date="2020-02" db="EMBL/GenBank/DDBJ databases">
        <authorList>
            <person name="Meier V. D."/>
        </authorList>
    </citation>
    <scope>NUCLEOTIDE SEQUENCE</scope>
    <source>
        <strain evidence="2">AVDCRST_MAG30</strain>
    </source>
</reference>
<organism evidence="2">
    <name type="scientific">uncultured Solirubrobacteraceae bacterium</name>
    <dbReference type="NCBI Taxonomy" id="1162706"/>
    <lineage>
        <taxon>Bacteria</taxon>
        <taxon>Bacillati</taxon>
        <taxon>Actinomycetota</taxon>
        <taxon>Thermoleophilia</taxon>
        <taxon>Solirubrobacterales</taxon>
        <taxon>Solirubrobacteraceae</taxon>
        <taxon>environmental samples</taxon>
    </lineage>
</organism>
<feature type="transmembrane region" description="Helical" evidence="1">
    <location>
        <begin position="141"/>
        <end position="160"/>
    </location>
</feature>
<dbReference type="PANTHER" id="PTHR40761">
    <property type="entry name" value="CONSERVED INTEGRAL MEMBRANE ALANINE VALINE AND LEUCINE RICH PROTEIN-RELATED"/>
    <property type="match status" value="1"/>
</dbReference>
<keyword evidence="1" id="KW-0472">Membrane</keyword>
<gene>
    <name evidence="2" type="ORF">AVDCRST_MAG30-4532</name>
</gene>
<feature type="transmembrane region" description="Helical" evidence="1">
    <location>
        <begin position="167"/>
        <end position="185"/>
    </location>
</feature>
<feature type="transmembrane region" description="Helical" evidence="1">
    <location>
        <begin position="197"/>
        <end position="218"/>
    </location>
</feature>
<name>A0A6J4U5T5_9ACTN</name>
<sequence>MSFSVQLGLVASLACAFVAILGFLFKQRGAADAPPVQWRHPVRSTARLFSNRWWTLGIVVAMGAWVLHVTALALAPISLVQATIAGGLVLLTPIADKLFGFKVTRREWIGVALTAAGLAFLAGTLGDVAESAYGEYGVGTLSAYVGIIALVAIGLCVTVLGDTPRAGPVLAVSAGLLWGASDVTIKAASGDLADRGLLVLLTPEAAVITVLSLIGLVVSARSLQIGPVVPVIAITNAAANVCTIASGAIVFGEPVPEDPLGVVIRILAFSLVILAAALTPGPVDRSRAAPV</sequence>
<feature type="transmembrane region" description="Helical" evidence="1">
    <location>
        <begin position="225"/>
        <end position="250"/>
    </location>
</feature>
<dbReference type="PANTHER" id="PTHR40761:SF1">
    <property type="entry name" value="CONSERVED INTEGRAL MEMBRANE ALANINE VALINE AND LEUCINE RICH PROTEIN-RELATED"/>
    <property type="match status" value="1"/>
</dbReference>
<evidence type="ECO:0000313" key="2">
    <source>
        <dbReference type="EMBL" id="CAA9538945.1"/>
    </source>
</evidence>
<evidence type="ECO:0000256" key="1">
    <source>
        <dbReference type="SAM" id="Phobius"/>
    </source>
</evidence>
<feature type="transmembrane region" description="Helical" evidence="1">
    <location>
        <begin position="79"/>
        <end position="96"/>
    </location>
</feature>
<dbReference type="AlphaFoldDB" id="A0A6J4U5T5"/>
<proteinExistence type="predicted"/>
<keyword evidence="1" id="KW-0812">Transmembrane</keyword>